<accession>A0A5S6QCQ3</accession>
<protein>
    <submittedName>
        <fullName evidence="2">Uncharacterized protein</fullName>
    </submittedName>
</protein>
<sequence length="267" mass="29548">MLSARFRPCEALAKCGASAANLIARDAYLRRRFQPFDSLRTGATRRAFRRRAAIASPIDSLLVEAVARASMTHGVSTCHPVGASPCARRNARLRSPRARAPQLAQFQHGWSPQEIATSCWPNFRREVDFERKSSQRGLAPLVGALRKQATDHCPPSERRRRLLTWPSKLTGRLVADRLRFVVDSAKFAKSALCCVAALVGRMGRSLFCMTDWAGDSRLMGPGIDLIVDAAYPVGRAEELAELSTDWAVDIMINTDDGRGNVRKLCQQ</sequence>
<dbReference type="Proteomes" id="UP000046395">
    <property type="component" value="Unassembled WGS sequence"/>
</dbReference>
<evidence type="ECO:0000313" key="1">
    <source>
        <dbReference type="Proteomes" id="UP000046395"/>
    </source>
</evidence>
<evidence type="ECO:0000313" key="2">
    <source>
        <dbReference type="WBParaSite" id="TMUE_1000004974.1"/>
    </source>
</evidence>
<organism evidence="1 2">
    <name type="scientific">Trichuris muris</name>
    <name type="common">Mouse whipworm</name>
    <dbReference type="NCBI Taxonomy" id="70415"/>
    <lineage>
        <taxon>Eukaryota</taxon>
        <taxon>Metazoa</taxon>
        <taxon>Ecdysozoa</taxon>
        <taxon>Nematoda</taxon>
        <taxon>Enoplea</taxon>
        <taxon>Dorylaimia</taxon>
        <taxon>Trichinellida</taxon>
        <taxon>Trichuridae</taxon>
        <taxon>Trichuris</taxon>
    </lineage>
</organism>
<dbReference type="AlphaFoldDB" id="A0A5S6QCQ3"/>
<reference evidence="2" key="1">
    <citation type="submission" date="2019-12" db="UniProtKB">
        <authorList>
            <consortium name="WormBaseParasite"/>
        </authorList>
    </citation>
    <scope>IDENTIFICATION</scope>
</reference>
<name>A0A5S6QCQ3_TRIMR</name>
<proteinExistence type="predicted"/>
<keyword evidence="1" id="KW-1185">Reference proteome</keyword>
<dbReference type="WBParaSite" id="TMUE_1000004974.1">
    <property type="protein sequence ID" value="TMUE_1000004974.1"/>
    <property type="gene ID" value="WBGene00299167"/>
</dbReference>